<dbReference type="OrthoDB" id="4074350at2759"/>
<dbReference type="Gene3D" id="2.40.70.10">
    <property type="entry name" value="Acid Proteases"/>
    <property type="match status" value="2"/>
</dbReference>
<evidence type="ECO:0000313" key="6">
    <source>
        <dbReference type="Proteomes" id="UP000696280"/>
    </source>
</evidence>
<reference evidence="5" key="1">
    <citation type="submission" date="2021-07" db="EMBL/GenBank/DDBJ databases">
        <authorList>
            <person name="Durling M."/>
        </authorList>
    </citation>
    <scope>NUCLEOTIDE SEQUENCE</scope>
</reference>
<dbReference type="Pfam" id="PF00026">
    <property type="entry name" value="Asp"/>
    <property type="match status" value="1"/>
</dbReference>
<dbReference type="GO" id="GO:0006508">
    <property type="term" value="P:proteolysis"/>
    <property type="evidence" value="ECO:0007669"/>
    <property type="project" value="InterPro"/>
</dbReference>
<dbReference type="InterPro" id="IPR021109">
    <property type="entry name" value="Peptidase_aspartic_dom_sf"/>
</dbReference>
<dbReference type="InterPro" id="IPR034164">
    <property type="entry name" value="Pepsin-like_dom"/>
</dbReference>
<accession>A0A9N9L8I1</accession>
<dbReference type="GO" id="GO:0005576">
    <property type="term" value="C:extracellular region"/>
    <property type="evidence" value="ECO:0007669"/>
    <property type="project" value="TreeGrafter"/>
</dbReference>
<dbReference type="PRINTS" id="PR00792">
    <property type="entry name" value="PEPSIN"/>
</dbReference>
<dbReference type="SUPFAM" id="SSF50630">
    <property type="entry name" value="Acid proteases"/>
    <property type="match status" value="1"/>
</dbReference>
<evidence type="ECO:0000259" key="4">
    <source>
        <dbReference type="PROSITE" id="PS51767"/>
    </source>
</evidence>
<evidence type="ECO:0000256" key="3">
    <source>
        <dbReference type="SAM" id="Phobius"/>
    </source>
</evidence>
<evidence type="ECO:0000256" key="1">
    <source>
        <dbReference type="ARBA" id="ARBA00007447"/>
    </source>
</evidence>
<evidence type="ECO:0000313" key="5">
    <source>
        <dbReference type="EMBL" id="CAG8959462.1"/>
    </source>
</evidence>
<dbReference type="InterPro" id="IPR001461">
    <property type="entry name" value="Aspartic_peptidase_A1"/>
</dbReference>
<proteinExistence type="inferred from homology"/>
<evidence type="ECO:0000256" key="2">
    <source>
        <dbReference type="SAM" id="MobiDB-lite"/>
    </source>
</evidence>
<keyword evidence="3" id="KW-0472">Membrane</keyword>
<comment type="similarity">
    <text evidence="1">Belongs to the peptidase A1 family.</text>
</comment>
<dbReference type="AlphaFoldDB" id="A0A9N9L8I1"/>
<feature type="transmembrane region" description="Helical" evidence="3">
    <location>
        <begin position="433"/>
        <end position="459"/>
    </location>
</feature>
<dbReference type="PANTHER" id="PTHR47965:SF101">
    <property type="entry name" value="HYPOTHETICAL ASPARTYL PROTEASE (EUROFUNG)-RELATED"/>
    <property type="match status" value="1"/>
</dbReference>
<dbReference type="InterPro" id="IPR033121">
    <property type="entry name" value="PEPTIDASE_A1"/>
</dbReference>
<sequence length="583" mass="64385">MSTWSASRKSHSPRLAFFIIAIHFPYFAAGLLNVSIPRDTYPTPVVVPTTGQWDGNDGSWSSFALQIGTPPQTVKVLASTAGTQTMVIAPEGCVPGDSSNCRKLRGEFFTYNESSTYSPLLVNLSSNIYALTLESELGYTGKGRYGFDHISFSWQSRDGIIVKNQTVAGVATKDFYMGLLGLTPNPSNFGSYNNPIPSLMENMRNMSLIPSISWAYTAGNQYRLNKVPGSLVLGGYDQSKFVPNNVTFPLGVSLDVTIQSITTNNSFSLLDSPIQSSIDSTIPYIYLPTSTCKLFENAFGLVWNETAKLYFLNDTQHNSLLTQNPSITFRLSPEDPASYIEISLPYSAFDLTASAPLVESPTRYFPLKRAENSTQHRIGRTFLQEAYIIADYERKNFSVSQCKWDPRLVSKIMPILPPGATVPTKDTNNKLSVAAIGGIAGGVVAVVLLIVGALLLYFYHLKPRRRRRREANAASSAINISSDFTKPELDAISTGLAELTDTKPEPLEIDGRKLNTVFEGDSQPLFELPAEEVASEMIASDSTPELDGQDQEKRSRGMFRRHERKVERTEKLTHIESAIIETR</sequence>
<feature type="non-terminal residue" evidence="5">
    <location>
        <position position="1"/>
    </location>
</feature>
<keyword evidence="6" id="KW-1185">Reference proteome</keyword>
<protein>
    <recommendedName>
        <fullName evidence="4">Peptidase A1 domain-containing protein</fullName>
    </recommendedName>
</protein>
<feature type="transmembrane region" description="Helical" evidence="3">
    <location>
        <begin position="15"/>
        <end position="36"/>
    </location>
</feature>
<gene>
    <name evidence="5" type="ORF">HYFRA_00001360</name>
</gene>
<keyword evidence="3" id="KW-1133">Transmembrane helix</keyword>
<dbReference type="EMBL" id="CAJVRL010000092">
    <property type="protein sequence ID" value="CAG8959462.1"/>
    <property type="molecule type" value="Genomic_DNA"/>
</dbReference>
<dbReference type="GO" id="GO:0009277">
    <property type="term" value="C:fungal-type cell wall"/>
    <property type="evidence" value="ECO:0007669"/>
    <property type="project" value="TreeGrafter"/>
</dbReference>
<feature type="region of interest" description="Disordered" evidence="2">
    <location>
        <begin position="536"/>
        <end position="567"/>
    </location>
</feature>
<keyword evidence="3" id="KW-0812">Transmembrane</keyword>
<dbReference type="GO" id="GO:0004190">
    <property type="term" value="F:aspartic-type endopeptidase activity"/>
    <property type="evidence" value="ECO:0007669"/>
    <property type="project" value="InterPro"/>
</dbReference>
<name>A0A9N9L8I1_9HELO</name>
<dbReference type="Proteomes" id="UP000696280">
    <property type="component" value="Unassembled WGS sequence"/>
</dbReference>
<feature type="domain" description="Peptidase A1" evidence="4">
    <location>
        <begin position="61"/>
        <end position="400"/>
    </location>
</feature>
<comment type="caution">
    <text evidence="5">The sequence shown here is derived from an EMBL/GenBank/DDBJ whole genome shotgun (WGS) entry which is preliminary data.</text>
</comment>
<dbReference type="GO" id="GO:0031505">
    <property type="term" value="P:fungal-type cell wall organization"/>
    <property type="evidence" value="ECO:0007669"/>
    <property type="project" value="TreeGrafter"/>
</dbReference>
<organism evidence="5 6">
    <name type="scientific">Hymenoscyphus fraxineus</name>
    <dbReference type="NCBI Taxonomy" id="746836"/>
    <lineage>
        <taxon>Eukaryota</taxon>
        <taxon>Fungi</taxon>
        <taxon>Dikarya</taxon>
        <taxon>Ascomycota</taxon>
        <taxon>Pezizomycotina</taxon>
        <taxon>Leotiomycetes</taxon>
        <taxon>Helotiales</taxon>
        <taxon>Helotiaceae</taxon>
        <taxon>Hymenoscyphus</taxon>
    </lineage>
</organism>
<dbReference type="PROSITE" id="PS51767">
    <property type="entry name" value="PEPTIDASE_A1"/>
    <property type="match status" value="1"/>
</dbReference>
<dbReference type="PANTHER" id="PTHR47965">
    <property type="entry name" value="ASPARTYL PROTEASE-RELATED"/>
    <property type="match status" value="1"/>
</dbReference>
<dbReference type="CDD" id="cd05471">
    <property type="entry name" value="pepsin_like"/>
    <property type="match status" value="1"/>
</dbReference>